<sequence length="141" mass="15313">MPATEERMAAGRIRDRFDSPPQGQQTGFQSHRSTVDPIDLVLREVVQRPRGTKVGAAPVDYARAFDSADHGCSHECAAEVPRGPAHPSRWIMDFLSNRAARVHLSKAVSKSATFTHAASHGALSSALPSSSPWAWTPSVWN</sequence>
<evidence type="ECO:0008006" key="4">
    <source>
        <dbReference type="Google" id="ProtNLM"/>
    </source>
</evidence>
<dbReference type="EMBL" id="JAECZO010000270">
    <property type="protein sequence ID" value="KAK7199279.1"/>
    <property type="molecule type" value="Genomic_DNA"/>
</dbReference>
<dbReference type="Proteomes" id="UP001430356">
    <property type="component" value="Unassembled WGS sequence"/>
</dbReference>
<proteinExistence type="predicted"/>
<keyword evidence="3" id="KW-1185">Reference proteome</keyword>
<reference evidence="2 3" key="1">
    <citation type="journal article" date="2021" name="MBio">
        <title>A New Model Trypanosomatid, Novymonas esmeraldas: Genomic Perception of Its 'Candidatus Pandoraea novymonadis' Endosymbiont.</title>
        <authorList>
            <person name="Zakharova A."/>
            <person name="Saura A."/>
            <person name="Butenko A."/>
            <person name="Podesvova L."/>
            <person name="Warmusova S."/>
            <person name="Kostygov A.Y."/>
            <person name="Nenarokova A."/>
            <person name="Lukes J."/>
            <person name="Opperdoes F.R."/>
            <person name="Yurchenko V."/>
        </authorList>
    </citation>
    <scope>NUCLEOTIDE SEQUENCE [LARGE SCALE GENOMIC DNA]</scope>
    <source>
        <strain evidence="2 3">E262AT.01</strain>
    </source>
</reference>
<feature type="compositionally biased region" description="Basic and acidic residues" evidence="1">
    <location>
        <begin position="1"/>
        <end position="18"/>
    </location>
</feature>
<dbReference type="AlphaFoldDB" id="A0AAW0F104"/>
<evidence type="ECO:0000313" key="3">
    <source>
        <dbReference type="Proteomes" id="UP001430356"/>
    </source>
</evidence>
<evidence type="ECO:0000256" key="1">
    <source>
        <dbReference type="SAM" id="MobiDB-lite"/>
    </source>
</evidence>
<gene>
    <name evidence="2" type="ORF">NESM_000898900</name>
</gene>
<organism evidence="2 3">
    <name type="scientific">Novymonas esmeraldas</name>
    <dbReference type="NCBI Taxonomy" id="1808958"/>
    <lineage>
        <taxon>Eukaryota</taxon>
        <taxon>Discoba</taxon>
        <taxon>Euglenozoa</taxon>
        <taxon>Kinetoplastea</taxon>
        <taxon>Metakinetoplastina</taxon>
        <taxon>Trypanosomatida</taxon>
        <taxon>Trypanosomatidae</taxon>
        <taxon>Novymonas</taxon>
    </lineage>
</organism>
<name>A0AAW0F104_9TRYP</name>
<evidence type="ECO:0000313" key="2">
    <source>
        <dbReference type="EMBL" id="KAK7199279.1"/>
    </source>
</evidence>
<feature type="compositionally biased region" description="Polar residues" evidence="1">
    <location>
        <begin position="21"/>
        <end position="32"/>
    </location>
</feature>
<accession>A0AAW0F104</accession>
<comment type="caution">
    <text evidence="2">The sequence shown here is derived from an EMBL/GenBank/DDBJ whole genome shotgun (WGS) entry which is preliminary data.</text>
</comment>
<feature type="region of interest" description="Disordered" evidence="1">
    <location>
        <begin position="1"/>
        <end position="34"/>
    </location>
</feature>
<protein>
    <recommendedName>
        <fullName evidence="4">Reverse transcriptase domain-containing protein</fullName>
    </recommendedName>
</protein>